<dbReference type="EMBL" id="AM778903">
    <property type="protein sequence ID" value="CAO86558.1"/>
    <property type="molecule type" value="Genomic_DNA"/>
</dbReference>
<protein>
    <submittedName>
        <fullName evidence="1">Similarity</fullName>
    </submittedName>
</protein>
<gene>
    <name evidence="1" type="ORF">IPF_6433</name>
</gene>
<reference evidence="1" key="1">
    <citation type="submission" date="2007-08" db="EMBL/GenBank/DDBJ databases">
        <authorList>
            <person name="Frangeul L."/>
        </authorList>
    </citation>
    <scope>NUCLEOTIDE SEQUENCE</scope>
    <source>
        <strain evidence="1">PCC 7806</strain>
    </source>
</reference>
<name>A8YBJ7_MICA7</name>
<sequence length="95" mass="11085">MLISIKSNEEPTYIEPINLCVLCVFVGSFQSLAGGNISYKIHFTHQTQESRQEAKNELLDRKRRWEVMGCYYLKPIPWKQPNRSSGSIPWRIVVE</sequence>
<dbReference type="AlphaFoldDB" id="A8YBJ7"/>
<evidence type="ECO:0000313" key="1">
    <source>
        <dbReference type="EMBL" id="CAO86558.1"/>
    </source>
</evidence>
<accession>A8YBJ7</accession>
<proteinExistence type="predicted"/>
<organism evidence="1">
    <name type="scientific">Microcystis aeruginosa (strain PCC 7806)</name>
    <dbReference type="NCBI Taxonomy" id="267872"/>
    <lineage>
        <taxon>Bacteria</taxon>
        <taxon>Bacillati</taxon>
        <taxon>Cyanobacteriota</taxon>
        <taxon>Cyanophyceae</taxon>
        <taxon>Oscillatoriophycideae</taxon>
        <taxon>Chroococcales</taxon>
        <taxon>Microcystaceae</taxon>
        <taxon>Microcystis</taxon>
    </lineage>
</organism>